<name>A0A9D3QFN8_MEGAT</name>
<gene>
    <name evidence="7" type="ORF">MATL_G00026380</name>
</gene>
<dbReference type="SMART" id="SM00207">
    <property type="entry name" value="TNF"/>
    <property type="match status" value="1"/>
</dbReference>
<dbReference type="GO" id="GO:0043123">
    <property type="term" value="P:positive regulation of canonical NF-kappaB signal transduction"/>
    <property type="evidence" value="ECO:0007669"/>
    <property type="project" value="TreeGrafter"/>
</dbReference>
<evidence type="ECO:0000256" key="5">
    <source>
        <dbReference type="SAM" id="Phobius"/>
    </source>
</evidence>
<dbReference type="AlphaFoldDB" id="A0A9D3QFN8"/>
<dbReference type="Pfam" id="PF00229">
    <property type="entry name" value="TNF"/>
    <property type="match status" value="1"/>
</dbReference>
<evidence type="ECO:0000313" key="7">
    <source>
        <dbReference type="EMBL" id="KAG7487720.1"/>
    </source>
</evidence>
<dbReference type="EMBL" id="JAFDVH010000002">
    <property type="protein sequence ID" value="KAG7487720.1"/>
    <property type="molecule type" value="Genomic_DNA"/>
</dbReference>
<dbReference type="PANTHER" id="PTHR11471">
    <property type="entry name" value="TUMOR NECROSIS FACTOR FAMILY MEMBER"/>
    <property type="match status" value="1"/>
</dbReference>
<proteinExistence type="inferred from homology"/>
<evidence type="ECO:0000256" key="2">
    <source>
        <dbReference type="ARBA" id="ARBA00008670"/>
    </source>
</evidence>
<accession>A0A9D3QFN8</accession>
<dbReference type="InterPro" id="IPR006052">
    <property type="entry name" value="TNF_dom"/>
</dbReference>
<dbReference type="GO" id="GO:0008625">
    <property type="term" value="P:extrinsic apoptotic signaling pathway via death domain receptors"/>
    <property type="evidence" value="ECO:0007669"/>
    <property type="project" value="TreeGrafter"/>
</dbReference>
<reference evidence="7" key="1">
    <citation type="submission" date="2021-01" db="EMBL/GenBank/DDBJ databases">
        <authorList>
            <person name="Zahm M."/>
            <person name="Roques C."/>
            <person name="Cabau C."/>
            <person name="Klopp C."/>
            <person name="Donnadieu C."/>
            <person name="Jouanno E."/>
            <person name="Lampietro C."/>
            <person name="Louis A."/>
            <person name="Herpin A."/>
            <person name="Echchiki A."/>
            <person name="Berthelot C."/>
            <person name="Parey E."/>
            <person name="Roest-Crollius H."/>
            <person name="Braasch I."/>
            <person name="Postlethwait J."/>
            <person name="Bobe J."/>
            <person name="Montfort J."/>
            <person name="Bouchez O."/>
            <person name="Begum T."/>
            <person name="Mejri S."/>
            <person name="Adams A."/>
            <person name="Chen W.-J."/>
            <person name="Guiguen Y."/>
        </authorList>
    </citation>
    <scope>NUCLEOTIDE SEQUENCE</scope>
    <source>
        <strain evidence="7">YG-15Mar2019-1</strain>
        <tissue evidence="7">Brain</tissue>
    </source>
</reference>
<evidence type="ECO:0000256" key="1">
    <source>
        <dbReference type="ARBA" id="ARBA00004370"/>
    </source>
</evidence>
<sequence length="262" mass="29586">MNPSTGHMYPPVYLVDRSGLQSSVTDPGLVPCWSFPPAVVKTKKRSSWGACVLTVLVLVLFLVLAALGLGTYQILKLRSELEQLRQVVNAQNDSPKLQRQISLQEMNTERKETKQAAHLIARFEKDIHRKTHWDSLHWDPKNGRAFTSGVVYQDGGIQVNETGLYFVYSRVELLCKHCPPKASFTHTVFKRRRREEKDPPRTLLEGNSVGFCKLQAGSPCSSSSYLGAVLRLDRLDRVFVNVSHPSLLSEHHNANFFGLFKL</sequence>
<dbReference type="Proteomes" id="UP001046870">
    <property type="component" value="Chromosome 2"/>
</dbReference>
<keyword evidence="4 5" id="KW-0472">Membrane</keyword>
<protein>
    <recommendedName>
        <fullName evidence="6">THD domain-containing protein</fullName>
    </recommendedName>
</protein>
<dbReference type="GO" id="GO:0006955">
    <property type="term" value="P:immune response"/>
    <property type="evidence" value="ECO:0007669"/>
    <property type="project" value="InterPro"/>
</dbReference>
<dbReference type="CDD" id="cd00184">
    <property type="entry name" value="TNF"/>
    <property type="match status" value="1"/>
</dbReference>
<keyword evidence="5" id="KW-0812">Transmembrane</keyword>
<feature type="domain" description="THD" evidence="6">
    <location>
        <begin position="115"/>
        <end position="262"/>
    </location>
</feature>
<keyword evidence="3" id="KW-0202">Cytokine</keyword>
<dbReference type="PROSITE" id="PS50049">
    <property type="entry name" value="THD_2"/>
    <property type="match status" value="1"/>
</dbReference>
<keyword evidence="5" id="KW-1133">Transmembrane helix</keyword>
<dbReference type="GO" id="GO:0005164">
    <property type="term" value="F:tumor necrosis factor receptor binding"/>
    <property type="evidence" value="ECO:0007669"/>
    <property type="project" value="InterPro"/>
</dbReference>
<evidence type="ECO:0000259" key="6">
    <source>
        <dbReference type="PROSITE" id="PS50049"/>
    </source>
</evidence>
<dbReference type="OrthoDB" id="5983780at2759"/>
<comment type="similarity">
    <text evidence="2">Belongs to the tumor necrosis factor family.</text>
</comment>
<comment type="caution">
    <text evidence="7">The sequence shown here is derived from an EMBL/GenBank/DDBJ whole genome shotgun (WGS) entry which is preliminary data.</text>
</comment>
<dbReference type="PANTHER" id="PTHR11471:SF33">
    <property type="entry name" value="TUMOR NECROSIS FACTOR LIGAND SUPERFAMILY MEMBER 6"/>
    <property type="match status" value="1"/>
</dbReference>
<comment type="subcellular location">
    <subcellularLocation>
        <location evidence="1">Membrane</location>
    </subcellularLocation>
</comment>
<dbReference type="GO" id="GO:0016020">
    <property type="term" value="C:membrane"/>
    <property type="evidence" value="ECO:0007669"/>
    <property type="project" value="UniProtKB-SubCell"/>
</dbReference>
<dbReference type="InterPro" id="IPR008983">
    <property type="entry name" value="Tumour_necrosis_fac-like_dom"/>
</dbReference>
<keyword evidence="8" id="KW-1185">Reference proteome</keyword>
<feature type="transmembrane region" description="Helical" evidence="5">
    <location>
        <begin position="47"/>
        <end position="75"/>
    </location>
</feature>
<dbReference type="GO" id="GO:0005615">
    <property type="term" value="C:extracellular space"/>
    <property type="evidence" value="ECO:0007669"/>
    <property type="project" value="UniProtKB-KW"/>
</dbReference>
<organism evidence="7 8">
    <name type="scientific">Megalops atlanticus</name>
    <name type="common">Tarpon</name>
    <name type="synonym">Clupea gigantea</name>
    <dbReference type="NCBI Taxonomy" id="7932"/>
    <lineage>
        <taxon>Eukaryota</taxon>
        <taxon>Metazoa</taxon>
        <taxon>Chordata</taxon>
        <taxon>Craniata</taxon>
        <taxon>Vertebrata</taxon>
        <taxon>Euteleostomi</taxon>
        <taxon>Actinopterygii</taxon>
        <taxon>Neopterygii</taxon>
        <taxon>Teleostei</taxon>
        <taxon>Elopiformes</taxon>
        <taxon>Megalopidae</taxon>
        <taxon>Megalops</taxon>
    </lineage>
</organism>
<evidence type="ECO:0000256" key="4">
    <source>
        <dbReference type="ARBA" id="ARBA00023136"/>
    </source>
</evidence>
<dbReference type="Gene3D" id="2.60.120.40">
    <property type="match status" value="1"/>
</dbReference>
<evidence type="ECO:0000313" key="8">
    <source>
        <dbReference type="Proteomes" id="UP001046870"/>
    </source>
</evidence>
<evidence type="ECO:0000256" key="3">
    <source>
        <dbReference type="ARBA" id="ARBA00022514"/>
    </source>
</evidence>
<dbReference type="GO" id="GO:0005125">
    <property type="term" value="F:cytokine activity"/>
    <property type="evidence" value="ECO:0007669"/>
    <property type="project" value="UniProtKB-KW"/>
</dbReference>
<dbReference type="SUPFAM" id="SSF49842">
    <property type="entry name" value="TNF-like"/>
    <property type="match status" value="1"/>
</dbReference>